<evidence type="ECO:0000259" key="16">
    <source>
        <dbReference type="PROSITE" id="PS50109"/>
    </source>
</evidence>
<evidence type="ECO:0000256" key="4">
    <source>
        <dbReference type="ARBA" id="ARBA00022475"/>
    </source>
</evidence>
<dbReference type="InterPro" id="IPR050428">
    <property type="entry name" value="TCS_sensor_his_kinase"/>
</dbReference>
<evidence type="ECO:0000256" key="10">
    <source>
        <dbReference type="ARBA" id="ARBA00022840"/>
    </source>
</evidence>
<sequence length="485" mass="53864">MKLRTKLFVIMAALAVFMALVFFTFSRVYILRVFPKYADAAQQSEARQWARTLAYYYQTHGNSWRGAQLYVRSVLSSGETASDRSRDDDHVEEVLVKDNSGHSVFDVKDGDSDGDGDHDQDDASPAPAAHDVDDVAAYPITVQGKQVGTVVVSDRGSENLRALEDRALDSTVAATFWAVLVTTVIALVIGAWWSGRITGPLRQLVQAMERVAKGEREVRADIHTNDELGRVAATFNEMTQRLFQVEEARKHLVADVAHELRTPLTILRGQLELIQEGISKPDSQTFLPLLDEVIRLERLVEDLRQLSLAEVGALPLNRQPTDIVQLTQNIVNNFRAEAEERSIRLSVQSDVEHLVFRLDDHRMTQVLVNLLGNAIRYTPEHGEISVHIGVVGQNCAISIQDTGPGIEEKHLPYIFDRLYRADENRSRGTGGMGLGLAIAKEFVQAHGGVIEVQSTVGKGTTFTVMIPQDVSGNDCMDDSPRFLDH</sequence>
<dbReference type="SMART" id="SM00388">
    <property type="entry name" value="HisKA"/>
    <property type="match status" value="1"/>
</dbReference>
<dbReference type="PROSITE" id="PS50109">
    <property type="entry name" value="HIS_KIN"/>
    <property type="match status" value="1"/>
</dbReference>
<dbReference type="Pfam" id="PF02518">
    <property type="entry name" value="HATPase_c"/>
    <property type="match status" value="1"/>
</dbReference>
<dbReference type="Proteomes" id="UP001232973">
    <property type="component" value="Unassembled WGS sequence"/>
</dbReference>
<dbReference type="SUPFAM" id="SSF55874">
    <property type="entry name" value="ATPase domain of HSP90 chaperone/DNA topoisomerase II/histidine kinase"/>
    <property type="match status" value="1"/>
</dbReference>
<evidence type="ECO:0000256" key="13">
    <source>
        <dbReference type="ARBA" id="ARBA00023136"/>
    </source>
</evidence>
<organism evidence="18 19">
    <name type="scientific">Alicyclobacillus cycloheptanicus</name>
    <dbReference type="NCBI Taxonomy" id="1457"/>
    <lineage>
        <taxon>Bacteria</taxon>
        <taxon>Bacillati</taxon>
        <taxon>Bacillota</taxon>
        <taxon>Bacilli</taxon>
        <taxon>Bacillales</taxon>
        <taxon>Alicyclobacillaceae</taxon>
        <taxon>Alicyclobacillus</taxon>
    </lineage>
</organism>
<keyword evidence="4" id="KW-1003">Cell membrane</keyword>
<keyword evidence="11 15" id="KW-1133">Transmembrane helix</keyword>
<dbReference type="EC" id="2.7.13.3" evidence="3"/>
<keyword evidence="13 15" id="KW-0472">Membrane</keyword>
<dbReference type="InterPro" id="IPR003660">
    <property type="entry name" value="HAMP_dom"/>
</dbReference>
<dbReference type="InterPro" id="IPR036097">
    <property type="entry name" value="HisK_dim/P_sf"/>
</dbReference>
<feature type="domain" description="HAMP" evidence="17">
    <location>
        <begin position="195"/>
        <end position="247"/>
    </location>
</feature>
<dbReference type="Pfam" id="PF00672">
    <property type="entry name" value="HAMP"/>
    <property type="match status" value="1"/>
</dbReference>
<keyword evidence="19" id="KW-1185">Reference proteome</keyword>
<dbReference type="CDD" id="cd00075">
    <property type="entry name" value="HATPase"/>
    <property type="match status" value="1"/>
</dbReference>
<dbReference type="EMBL" id="JAUSTP010000009">
    <property type="protein sequence ID" value="MDQ0189595.1"/>
    <property type="molecule type" value="Genomic_DNA"/>
</dbReference>
<protein>
    <recommendedName>
        <fullName evidence="3">histidine kinase</fullName>
        <ecNumber evidence="3">2.7.13.3</ecNumber>
    </recommendedName>
</protein>
<evidence type="ECO:0000256" key="12">
    <source>
        <dbReference type="ARBA" id="ARBA00023012"/>
    </source>
</evidence>
<evidence type="ECO:0000256" key="8">
    <source>
        <dbReference type="ARBA" id="ARBA00022741"/>
    </source>
</evidence>
<comment type="subcellular location">
    <subcellularLocation>
        <location evidence="2">Cell membrane</location>
        <topology evidence="2">Multi-pass membrane protein</topology>
    </subcellularLocation>
</comment>
<evidence type="ECO:0000259" key="17">
    <source>
        <dbReference type="PROSITE" id="PS50885"/>
    </source>
</evidence>
<dbReference type="InterPro" id="IPR004358">
    <property type="entry name" value="Sig_transdc_His_kin-like_C"/>
</dbReference>
<dbReference type="SUPFAM" id="SSF47384">
    <property type="entry name" value="Homodimeric domain of signal transducing histidine kinase"/>
    <property type="match status" value="1"/>
</dbReference>
<keyword evidence="10" id="KW-0067">ATP-binding</keyword>
<evidence type="ECO:0000256" key="6">
    <source>
        <dbReference type="ARBA" id="ARBA00022679"/>
    </source>
</evidence>
<dbReference type="SMART" id="SM00387">
    <property type="entry name" value="HATPase_c"/>
    <property type="match status" value="1"/>
</dbReference>
<dbReference type="PANTHER" id="PTHR45436">
    <property type="entry name" value="SENSOR HISTIDINE KINASE YKOH"/>
    <property type="match status" value="1"/>
</dbReference>
<keyword evidence="8" id="KW-0547">Nucleotide-binding</keyword>
<dbReference type="Pfam" id="PF00512">
    <property type="entry name" value="HisKA"/>
    <property type="match status" value="1"/>
</dbReference>
<dbReference type="GO" id="GO:0004673">
    <property type="term" value="F:protein histidine kinase activity"/>
    <property type="evidence" value="ECO:0007669"/>
    <property type="project" value="UniProtKB-EC"/>
</dbReference>
<dbReference type="Gene3D" id="1.10.287.130">
    <property type="match status" value="1"/>
</dbReference>
<evidence type="ECO:0000256" key="7">
    <source>
        <dbReference type="ARBA" id="ARBA00022692"/>
    </source>
</evidence>
<evidence type="ECO:0000256" key="3">
    <source>
        <dbReference type="ARBA" id="ARBA00012438"/>
    </source>
</evidence>
<dbReference type="InterPro" id="IPR005467">
    <property type="entry name" value="His_kinase_dom"/>
</dbReference>
<comment type="catalytic activity">
    <reaction evidence="1">
        <text>ATP + protein L-histidine = ADP + protein N-phospho-L-histidine.</text>
        <dbReference type="EC" id="2.7.13.3"/>
    </reaction>
</comment>
<dbReference type="SUPFAM" id="SSF158472">
    <property type="entry name" value="HAMP domain-like"/>
    <property type="match status" value="1"/>
</dbReference>
<reference evidence="18 19" key="1">
    <citation type="submission" date="2023-07" db="EMBL/GenBank/DDBJ databases">
        <title>Genomic Encyclopedia of Type Strains, Phase IV (KMG-IV): sequencing the most valuable type-strain genomes for metagenomic binning, comparative biology and taxonomic classification.</title>
        <authorList>
            <person name="Goeker M."/>
        </authorList>
    </citation>
    <scope>NUCLEOTIDE SEQUENCE [LARGE SCALE GENOMIC DNA]</scope>
    <source>
        <strain evidence="18 19">DSM 4006</strain>
    </source>
</reference>
<dbReference type="PRINTS" id="PR00344">
    <property type="entry name" value="BCTRLSENSOR"/>
</dbReference>
<dbReference type="PROSITE" id="PS50885">
    <property type="entry name" value="HAMP"/>
    <property type="match status" value="1"/>
</dbReference>
<keyword evidence="12" id="KW-0902">Two-component regulatory system</keyword>
<keyword evidence="6 18" id="KW-0808">Transferase</keyword>
<evidence type="ECO:0000256" key="15">
    <source>
        <dbReference type="SAM" id="Phobius"/>
    </source>
</evidence>
<accession>A0ABT9XH09</accession>
<feature type="region of interest" description="Disordered" evidence="14">
    <location>
        <begin position="102"/>
        <end position="129"/>
    </location>
</feature>
<evidence type="ECO:0000256" key="14">
    <source>
        <dbReference type="SAM" id="MobiDB-lite"/>
    </source>
</evidence>
<feature type="compositionally biased region" description="Basic and acidic residues" evidence="14">
    <location>
        <begin position="102"/>
        <end position="117"/>
    </location>
</feature>
<dbReference type="InterPro" id="IPR036890">
    <property type="entry name" value="HATPase_C_sf"/>
</dbReference>
<dbReference type="CDD" id="cd06225">
    <property type="entry name" value="HAMP"/>
    <property type="match status" value="1"/>
</dbReference>
<evidence type="ECO:0000256" key="5">
    <source>
        <dbReference type="ARBA" id="ARBA00022553"/>
    </source>
</evidence>
<name>A0ABT9XH09_9BACL</name>
<evidence type="ECO:0000313" key="19">
    <source>
        <dbReference type="Proteomes" id="UP001232973"/>
    </source>
</evidence>
<keyword evidence="5" id="KW-0597">Phosphoprotein</keyword>
<dbReference type="PANTHER" id="PTHR45436:SF5">
    <property type="entry name" value="SENSOR HISTIDINE KINASE TRCS"/>
    <property type="match status" value="1"/>
</dbReference>
<comment type="caution">
    <text evidence="18">The sequence shown here is derived from an EMBL/GenBank/DDBJ whole genome shotgun (WGS) entry which is preliminary data.</text>
</comment>
<keyword evidence="9 18" id="KW-0418">Kinase</keyword>
<dbReference type="InterPro" id="IPR003594">
    <property type="entry name" value="HATPase_dom"/>
</dbReference>
<dbReference type="InterPro" id="IPR003661">
    <property type="entry name" value="HisK_dim/P_dom"/>
</dbReference>
<dbReference type="RefSeq" id="WP_274454530.1">
    <property type="nucleotide sequence ID" value="NZ_CP067097.1"/>
</dbReference>
<dbReference type="SMART" id="SM00304">
    <property type="entry name" value="HAMP"/>
    <property type="match status" value="1"/>
</dbReference>
<evidence type="ECO:0000313" key="18">
    <source>
        <dbReference type="EMBL" id="MDQ0189595.1"/>
    </source>
</evidence>
<feature type="transmembrane region" description="Helical" evidence="15">
    <location>
        <begin position="174"/>
        <end position="193"/>
    </location>
</feature>
<dbReference type="CDD" id="cd00082">
    <property type="entry name" value="HisKA"/>
    <property type="match status" value="1"/>
</dbReference>
<proteinExistence type="predicted"/>
<evidence type="ECO:0000256" key="2">
    <source>
        <dbReference type="ARBA" id="ARBA00004651"/>
    </source>
</evidence>
<evidence type="ECO:0000256" key="9">
    <source>
        <dbReference type="ARBA" id="ARBA00022777"/>
    </source>
</evidence>
<dbReference type="Gene3D" id="3.30.565.10">
    <property type="entry name" value="Histidine kinase-like ATPase, C-terminal domain"/>
    <property type="match status" value="1"/>
</dbReference>
<feature type="transmembrane region" description="Helical" evidence="15">
    <location>
        <begin position="7"/>
        <end position="30"/>
    </location>
</feature>
<gene>
    <name evidence="18" type="ORF">J2S03_001440</name>
</gene>
<feature type="domain" description="Histidine kinase" evidence="16">
    <location>
        <begin position="255"/>
        <end position="470"/>
    </location>
</feature>
<evidence type="ECO:0000256" key="11">
    <source>
        <dbReference type="ARBA" id="ARBA00022989"/>
    </source>
</evidence>
<evidence type="ECO:0000256" key="1">
    <source>
        <dbReference type="ARBA" id="ARBA00000085"/>
    </source>
</evidence>
<keyword evidence="7 15" id="KW-0812">Transmembrane</keyword>
<dbReference type="Gene3D" id="6.10.340.10">
    <property type="match status" value="1"/>
</dbReference>